<evidence type="ECO:0000256" key="4">
    <source>
        <dbReference type="ARBA" id="ARBA00022989"/>
    </source>
</evidence>
<evidence type="ECO:0000256" key="1">
    <source>
        <dbReference type="ARBA" id="ARBA00004141"/>
    </source>
</evidence>
<feature type="signal peptide" evidence="7">
    <location>
        <begin position="1"/>
        <end position="32"/>
    </location>
</feature>
<dbReference type="InterPro" id="IPR038770">
    <property type="entry name" value="Na+/solute_symporter_sf"/>
</dbReference>
<dbReference type="InterPro" id="IPR002657">
    <property type="entry name" value="BilAc:Na_symport/Acr3"/>
</dbReference>
<feature type="transmembrane region" description="Helical" evidence="6">
    <location>
        <begin position="247"/>
        <end position="268"/>
    </location>
</feature>
<dbReference type="PANTHER" id="PTHR10361">
    <property type="entry name" value="SODIUM-BILE ACID COTRANSPORTER"/>
    <property type="match status" value="1"/>
</dbReference>
<comment type="subcellular location">
    <subcellularLocation>
        <location evidence="1">Membrane</location>
        <topology evidence="1">Multi-pass membrane protein</topology>
    </subcellularLocation>
</comment>
<evidence type="ECO:0000313" key="8">
    <source>
        <dbReference type="EMBL" id="CAE2307869.1"/>
    </source>
</evidence>
<feature type="chain" id="PRO_5031294667" evidence="7">
    <location>
        <begin position="33"/>
        <end position="397"/>
    </location>
</feature>
<feature type="transmembrane region" description="Helical" evidence="6">
    <location>
        <begin position="187"/>
        <end position="208"/>
    </location>
</feature>
<feature type="transmembrane region" description="Helical" evidence="6">
    <location>
        <begin position="280"/>
        <end position="299"/>
    </location>
</feature>
<comment type="similarity">
    <text evidence="2">Belongs to the bile acid:sodium symporter (BASS) (TC 2.A.28) family.</text>
</comment>
<name>A0A7S4KWW9_GUITH</name>
<keyword evidence="5 6" id="KW-0472">Membrane</keyword>
<feature type="transmembrane region" description="Helical" evidence="6">
    <location>
        <begin position="311"/>
        <end position="330"/>
    </location>
</feature>
<organism evidence="8">
    <name type="scientific">Guillardia theta</name>
    <name type="common">Cryptophyte</name>
    <name type="synonym">Cryptomonas phi</name>
    <dbReference type="NCBI Taxonomy" id="55529"/>
    <lineage>
        <taxon>Eukaryota</taxon>
        <taxon>Cryptophyceae</taxon>
        <taxon>Pyrenomonadales</taxon>
        <taxon>Geminigeraceae</taxon>
        <taxon>Guillardia</taxon>
    </lineage>
</organism>
<sequence>MAGRNRSEGMGCSGRRLAALAILSLTMQETCCLPSPSLTQSSRMGRGGLFIPGGSMKALPGLLRRQARSGMRGGHTQGGQVVEGSRLKRLAAILEVLASLFPLWVVVAVLAAIFKPETVTWLQGNSITVAVGATMVFTGMTLTIDDFVRILKDPAQVSMGCLCQYTLMPILGVFISKFLKLPKDIAAGLILLSSCPGGTSSNLITLIAKGDVALSVLMTTASTLLAAIATPSLVAMNAGSLVKIDPIGLVISTMQVVLGPVACGLAVHHLFPHSAAMAKIFTPFISVIMVSLICGSIIGQTASAALAAGPTVLISVILLHSCGFLFGWIVPKLLGYSESVARTCAIETGIQSSAFAVVLATRHFPNPILTALPCALSGTVQSMLGSLMAIVWSHLPV</sequence>
<dbReference type="PANTHER" id="PTHR10361:SF28">
    <property type="entry name" value="P3 PROTEIN-RELATED"/>
    <property type="match status" value="1"/>
</dbReference>
<dbReference type="Pfam" id="PF01758">
    <property type="entry name" value="SBF"/>
    <property type="match status" value="1"/>
</dbReference>
<evidence type="ECO:0000256" key="5">
    <source>
        <dbReference type="ARBA" id="ARBA00023136"/>
    </source>
</evidence>
<evidence type="ECO:0000256" key="3">
    <source>
        <dbReference type="ARBA" id="ARBA00022692"/>
    </source>
</evidence>
<gene>
    <name evidence="8" type="ORF">GTHE00462_LOCUS19638</name>
</gene>
<feature type="transmembrane region" description="Helical" evidence="6">
    <location>
        <begin position="90"/>
        <end position="114"/>
    </location>
</feature>
<protein>
    <submittedName>
        <fullName evidence="8">Uncharacterized protein</fullName>
    </submittedName>
</protein>
<keyword evidence="3 6" id="KW-0812">Transmembrane</keyword>
<dbReference type="GO" id="GO:0016020">
    <property type="term" value="C:membrane"/>
    <property type="evidence" value="ECO:0007669"/>
    <property type="project" value="UniProtKB-SubCell"/>
</dbReference>
<keyword evidence="4 6" id="KW-1133">Transmembrane helix</keyword>
<dbReference type="EMBL" id="HBKN01025246">
    <property type="protein sequence ID" value="CAE2307869.1"/>
    <property type="molecule type" value="Transcribed_RNA"/>
</dbReference>
<feature type="transmembrane region" description="Helical" evidence="6">
    <location>
        <begin position="156"/>
        <end position="175"/>
    </location>
</feature>
<dbReference type="InterPro" id="IPR004710">
    <property type="entry name" value="Bilac:Na_transpt"/>
</dbReference>
<accession>A0A7S4KWW9</accession>
<evidence type="ECO:0000256" key="2">
    <source>
        <dbReference type="ARBA" id="ARBA00006528"/>
    </source>
</evidence>
<keyword evidence="7" id="KW-0732">Signal</keyword>
<dbReference type="AlphaFoldDB" id="A0A7S4KWW9"/>
<feature type="transmembrane region" description="Helical" evidence="6">
    <location>
        <begin position="214"/>
        <end position="235"/>
    </location>
</feature>
<feature type="transmembrane region" description="Helical" evidence="6">
    <location>
        <begin position="126"/>
        <end position="144"/>
    </location>
</feature>
<dbReference type="Gene3D" id="1.20.1530.20">
    <property type="match status" value="1"/>
</dbReference>
<evidence type="ECO:0000256" key="6">
    <source>
        <dbReference type="SAM" id="Phobius"/>
    </source>
</evidence>
<reference evidence="8" key="1">
    <citation type="submission" date="2021-01" db="EMBL/GenBank/DDBJ databases">
        <authorList>
            <person name="Corre E."/>
            <person name="Pelletier E."/>
            <person name="Niang G."/>
            <person name="Scheremetjew M."/>
            <person name="Finn R."/>
            <person name="Kale V."/>
            <person name="Holt S."/>
            <person name="Cochrane G."/>
            <person name="Meng A."/>
            <person name="Brown T."/>
            <person name="Cohen L."/>
        </authorList>
    </citation>
    <scope>NUCLEOTIDE SEQUENCE</scope>
    <source>
        <strain evidence="8">CCMP 2712</strain>
    </source>
</reference>
<proteinExistence type="inferred from homology"/>
<evidence type="ECO:0000256" key="7">
    <source>
        <dbReference type="SAM" id="SignalP"/>
    </source>
</evidence>